<evidence type="ECO:0000256" key="4">
    <source>
        <dbReference type="ARBA" id="ARBA00022544"/>
    </source>
</evidence>
<dbReference type="Proteomes" id="UP000316882">
    <property type="component" value="Unassembled WGS sequence"/>
</dbReference>
<keyword evidence="7" id="KW-0472">Membrane</keyword>
<evidence type="ECO:0000313" key="8">
    <source>
        <dbReference type="EMBL" id="GEB31364.1"/>
    </source>
</evidence>
<dbReference type="RefSeq" id="WP_122962626.1">
    <property type="nucleotide sequence ID" value="NZ_BJMH01000003.1"/>
</dbReference>
<evidence type="ECO:0000256" key="2">
    <source>
        <dbReference type="ARBA" id="ARBA00007998"/>
    </source>
</evidence>
<dbReference type="Pfam" id="PF03845">
    <property type="entry name" value="Spore_permease"/>
    <property type="match status" value="1"/>
</dbReference>
<dbReference type="PANTHER" id="PTHR34975">
    <property type="entry name" value="SPORE GERMINATION PROTEIN A2"/>
    <property type="match status" value="1"/>
</dbReference>
<dbReference type="STRING" id="54914.AV540_22905"/>
<comment type="similarity">
    <text evidence="2">Belongs to the amino acid-polyamine-organocation (APC) superfamily. Spore germination protein (SGP) (TC 2.A.3.9) family.</text>
</comment>
<evidence type="ECO:0000256" key="3">
    <source>
        <dbReference type="ARBA" id="ARBA00022448"/>
    </source>
</evidence>
<evidence type="ECO:0000256" key="7">
    <source>
        <dbReference type="ARBA" id="ARBA00023136"/>
    </source>
</evidence>
<evidence type="ECO:0000313" key="9">
    <source>
        <dbReference type="Proteomes" id="UP000316882"/>
    </source>
</evidence>
<dbReference type="InterPro" id="IPR004761">
    <property type="entry name" value="Spore_GerAB"/>
</dbReference>
<comment type="caution">
    <text evidence="8">The sequence shown here is derived from an EMBL/GenBank/DDBJ whole genome shotgun (WGS) entry which is preliminary data.</text>
</comment>
<gene>
    <name evidence="8" type="ORF">BPA01_09440</name>
</gene>
<name>A0A4Y3PD04_BREPA</name>
<keyword evidence="6" id="KW-1133">Transmembrane helix</keyword>
<protein>
    <submittedName>
        <fullName evidence="8">Germination protein</fullName>
    </submittedName>
</protein>
<dbReference type="AlphaFoldDB" id="A0A4Y3PD04"/>
<evidence type="ECO:0000256" key="6">
    <source>
        <dbReference type="ARBA" id="ARBA00022989"/>
    </source>
</evidence>
<keyword evidence="3" id="KW-0813">Transport</keyword>
<evidence type="ECO:0000256" key="5">
    <source>
        <dbReference type="ARBA" id="ARBA00022692"/>
    </source>
</evidence>
<dbReference type="EMBL" id="BJMH01000003">
    <property type="protein sequence ID" value="GEB31364.1"/>
    <property type="molecule type" value="Genomic_DNA"/>
</dbReference>
<dbReference type="GO" id="GO:0009847">
    <property type="term" value="P:spore germination"/>
    <property type="evidence" value="ECO:0007669"/>
    <property type="project" value="InterPro"/>
</dbReference>
<dbReference type="PANTHER" id="PTHR34975:SF2">
    <property type="entry name" value="SPORE GERMINATION PROTEIN A2"/>
    <property type="match status" value="1"/>
</dbReference>
<dbReference type="GO" id="GO:0016020">
    <property type="term" value="C:membrane"/>
    <property type="evidence" value="ECO:0007669"/>
    <property type="project" value="UniProtKB-SubCell"/>
</dbReference>
<dbReference type="NCBIfam" id="TIGR00912">
    <property type="entry name" value="2A0309"/>
    <property type="match status" value="1"/>
</dbReference>
<evidence type="ECO:0000256" key="1">
    <source>
        <dbReference type="ARBA" id="ARBA00004141"/>
    </source>
</evidence>
<accession>A0A4Y3PD04</accession>
<proteinExistence type="inferred from homology"/>
<keyword evidence="9" id="KW-1185">Reference proteome</keyword>
<keyword evidence="5" id="KW-0812">Transmembrane</keyword>
<comment type="subcellular location">
    <subcellularLocation>
        <location evidence="1">Membrane</location>
        <topology evidence="1">Multi-pass membrane protein</topology>
    </subcellularLocation>
</comment>
<keyword evidence="4" id="KW-0309">Germination</keyword>
<sequence>MLEKGKISAFQMGVMMYPTIIATAILSLPATMATYAHNDLWLSPIWASFAGFLTVYVSHRLHQYYPQQTLIEYSCQIVGLIPGKLIGFLYCFLYLMWTGQIVRNYAEFVVGAFLFNTPIVVVIASMILVCVFAVRGGIEVIGRAALLFMPLFVLPLCLMVLLLLPDLDWQNFFPVLENGIVPSLKGAVVPHIWLGEFWLTAFLFPLLADSSKGRKWGMLSVLAVTITMIATNLFSLFLFGSDVSSMLYPLMIASRYVSIADFFENLESVVMAVWVLGAFVKISVFFYVIVLGSAQLMEVTDYRPLVWPIGFLIVLFSFWGIPNMIVFNYLDETSLPYYGFFMQILLPLLLLLIAKLRNKPQRMKSAA</sequence>
<reference evidence="8 9" key="1">
    <citation type="submission" date="2019-06" db="EMBL/GenBank/DDBJ databases">
        <title>Whole genome shotgun sequence of Brevibacillus parabrevis NBRC 12334.</title>
        <authorList>
            <person name="Hosoyama A."/>
            <person name="Uohara A."/>
            <person name="Ohji S."/>
            <person name="Ichikawa N."/>
        </authorList>
    </citation>
    <scope>NUCLEOTIDE SEQUENCE [LARGE SCALE GENOMIC DNA]</scope>
    <source>
        <strain evidence="8 9">NBRC 12334</strain>
    </source>
</reference>
<organism evidence="8 9">
    <name type="scientific">Brevibacillus parabrevis</name>
    <dbReference type="NCBI Taxonomy" id="54914"/>
    <lineage>
        <taxon>Bacteria</taxon>
        <taxon>Bacillati</taxon>
        <taxon>Bacillota</taxon>
        <taxon>Bacilli</taxon>
        <taxon>Bacillales</taxon>
        <taxon>Paenibacillaceae</taxon>
        <taxon>Brevibacillus</taxon>
    </lineage>
</organism>